<protein>
    <submittedName>
        <fullName evidence="1">Sf133</fullName>
    </submittedName>
</protein>
<proteinExistence type="predicted"/>
<dbReference type="EMBL" id="MW162628">
    <property type="protein sequence ID" value="QRN46246.1"/>
    <property type="molecule type" value="Genomic_DNA"/>
</dbReference>
<sequence length="296" mass="35444">MKSIYSTFWYESTLSTILFTITKMASPSLEIKLALYHYFAEWCTNTRIKEMINGQAFYMAEEFKYLSMDNHENTYVFLNELAAMKDEWELSKEVATIYVNTNKIHPQCCLALKHKLNSIKDKIHLENNVNEYLQNCYTDIFNSYYKMYNLVNLTLTGDTVYGNCYFTFVVGYYCLNVDYTHKKSTPIKNLIRNYLERDINKMELFYSLKNFDRGSFVVFEEQAWSRLIQFIKTPHQMFSNFLRSFFKRMNFDFIGNVQEYEMSSTRIRRNQLMCIALFGHDTELRIETDKYLSLFI</sequence>
<organismHost>
    <name type="scientific">Lepidoptera</name>
    <name type="common">moths &amp; butterflies</name>
    <dbReference type="NCBI Taxonomy" id="7088"/>
</organismHost>
<accession>A0A891XNL4</accession>
<evidence type="ECO:0000313" key="1">
    <source>
        <dbReference type="EMBL" id="QRN46246.1"/>
    </source>
</evidence>
<organism evidence="1">
    <name type="scientific">Spodoptera frugiperda nuclear polyhedrosis virus</name>
    <name type="common">SfNPV</name>
    <dbReference type="NCBI Taxonomy" id="10455"/>
    <lineage>
        <taxon>Viruses</taxon>
        <taxon>Viruses incertae sedis</taxon>
        <taxon>Naldaviricetes</taxon>
        <taxon>Lefavirales</taxon>
        <taxon>Baculoviridae</taxon>
        <taxon>Alphabaculovirus</taxon>
        <taxon>Alphabaculovirus spofrugiperdae</taxon>
    </lineage>
</organism>
<reference evidence="1" key="1">
    <citation type="journal article" date="2021" name="Infect. Genet. Evol.">
        <title>Genomic diversity in a population of Spodoptera frugiperda nucleopolyhedrovirus.</title>
        <authorList>
            <person name="Masson T."/>
            <person name="Fabre M.L."/>
            <person name="Pidre M.L."/>
            <person name="Niz J.M."/>
            <person name="Berretta M.F."/>
            <person name="Romanowski V."/>
            <person name="Ferrelli M.L."/>
        </authorList>
    </citation>
    <scope>NUCLEOTIDE SEQUENCE</scope>
    <source>
        <strain evidence="1">ARG-M</strain>
    </source>
</reference>
<name>A0A891XNL4_NPVSF</name>